<keyword evidence="3" id="KW-1185">Reference proteome</keyword>
<sequence>MSSAACCTSGPSSRATSSKGGLGVPLLGSSLDPPKPKQEKSPPSKPPPRLRFVLVRAGLNPGPPLRSGAATESCCCFRCRRTACCCPLDFCSFLSFKPMPVRSAMASGSARSGPPGNRPLLPLPLGNRPDGDVHAVAAADEGIDNLSMSGQLRREAGPSEVAVISLITGWLGKPSVRSPVAIVEAATFLMNLRWSSLSWASEEGAAATGNENFEFC</sequence>
<name>A0A8J4FQB1_9CHLO</name>
<dbReference type="EMBL" id="BNCP01000025">
    <property type="protein sequence ID" value="GIL82927.1"/>
    <property type="molecule type" value="Genomic_DNA"/>
</dbReference>
<reference evidence="2" key="1">
    <citation type="journal article" date="2021" name="Proc. Natl. Acad. Sci. U.S.A.">
        <title>Three genomes in the algal genus Volvox reveal the fate of a haploid sex-determining region after a transition to homothallism.</title>
        <authorList>
            <person name="Yamamoto K."/>
            <person name="Hamaji T."/>
            <person name="Kawai-Toyooka H."/>
            <person name="Matsuzaki R."/>
            <person name="Takahashi F."/>
            <person name="Nishimura Y."/>
            <person name="Kawachi M."/>
            <person name="Noguchi H."/>
            <person name="Minakuchi Y."/>
            <person name="Umen J.G."/>
            <person name="Toyoda A."/>
            <person name="Nozaki H."/>
        </authorList>
    </citation>
    <scope>NUCLEOTIDE SEQUENCE</scope>
    <source>
        <strain evidence="2">NIES-3786</strain>
    </source>
</reference>
<gene>
    <name evidence="2" type="ORF">Vretifemale_11828</name>
</gene>
<dbReference type="AlphaFoldDB" id="A0A8J4FQB1"/>
<accession>A0A8J4FQB1</accession>
<evidence type="ECO:0000313" key="2">
    <source>
        <dbReference type="EMBL" id="GIL82927.1"/>
    </source>
</evidence>
<evidence type="ECO:0000313" key="3">
    <source>
        <dbReference type="Proteomes" id="UP000747110"/>
    </source>
</evidence>
<feature type="region of interest" description="Disordered" evidence="1">
    <location>
        <begin position="1"/>
        <end position="49"/>
    </location>
</feature>
<comment type="caution">
    <text evidence="2">The sequence shown here is derived from an EMBL/GenBank/DDBJ whole genome shotgun (WGS) entry which is preliminary data.</text>
</comment>
<evidence type="ECO:0000256" key="1">
    <source>
        <dbReference type="SAM" id="MobiDB-lite"/>
    </source>
</evidence>
<protein>
    <submittedName>
        <fullName evidence="2">Uncharacterized protein</fullName>
    </submittedName>
</protein>
<organism evidence="2 3">
    <name type="scientific">Volvox reticuliferus</name>
    <dbReference type="NCBI Taxonomy" id="1737510"/>
    <lineage>
        <taxon>Eukaryota</taxon>
        <taxon>Viridiplantae</taxon>
        <taxon>Chlorophyta</taxon>
        <taxon>core chlorophytes</taxon>
        <taxon>Chlorophyceae</taxon>
        <taxon>CS clade</taxon>
        <taxon>Chlamydomonadales</taxon>
        <taxon>Volvocaceae</taxon>
        <taxon>Volvox</taxon>
    </lineage>
</organism>
<proteinExistence type="predicted"/>
<dbReference type="Proteomes" id="UP000747110">
    <property type="component" value="Unassembled WGS sequence"/>
</dbReference>
<feature type="compositionally biased region" description="Polar residues" evidence="1">
    <location>
        <begin position="1"/>
        <end position="16"/>
    </location>
</feature>